<dbReference type="InterPro" id="IPR033222">
    <property type="entry name" value="PLAC1_fam"/>
</dbReference>
<reference evidence="6" key="2">
    <citation type="submission" date="2025-08" db="UniProtKB">
        <authorList>
            <consortium name="Ensembl"/>
        </authorList>
    </citation>
    <scope>IDENTIFICATION</scope>
</reference>
<evidence type="ECO:0000256" key="2">
    <source>
        <dbReference type="ARBA" id="ARBA00010071"/>
    </source>
</evidence>
<dbReference type="Proteomes" id="UP000694547">
    <property type="component" value="Chromosome 14"/>
</dbReference>
<dbReference type="AlphaFoldDB" id="A0A8C8UQF9"/>
<dbReference type="Ensembl" id="ENSPEMT00000041448.1">
    <property type="protein sequence ID" value="ENSPEMP00000035080.1"/>
    <property type="gene ID" value="ENSPEMG00000030494.1"/>
</dbReference>
<name>A0A8C8UQF9_PERMB</name>
<evidence type="ECO:0000313" key="7">
    <source>
        <dbReference type="Proteomes" id="UP000694547"/>
    </source>
</evidence>
<accession>A0A8C8UQF9</accession>
<keyword evidence="3" id="KW-0964">Secreted</keyword>
<comment type="subcellular location">
    <subcellularLocation>
        <location evidence="1">Secreted</location>
    </subcellularLocation>
</comment>
<dbReference type="PANTHER" id="PTHR14380">
    <property type="entry name" value="PLACENTA-SPECIFIC PROTEIN 1"/>
    <property type="match status" value="1"/>
</dbReference>
<keyword evidence="4" id="KW-0732">Signal</keyword>
<evidence type="ECO:0000313" key="6">
    <source>
        <dbReference type="Ensembl" id="ENSPEMP00000035080.1"/>
    </source>
</evidence>
<feature type="compositionally biased region" description="Polar residues" evidence="5">
    <location>
        <begin position="165"/>
        <end position="181"/>
    </location>
</feature>
<evidence type="ECO:0000256" key="1">
    <source>
        <dbReference type="ARBA" id="ARBA00004613"/>
    </source>
</evidence>
<dbReference type="GO" id="GO:0005576">
    <property type="term" value="C:extracellular region"/>
    <property type="evidence" value="ECO:0007669"/>
    <property type="project" value="UniProtKB-SubCell"/>
</dbReference>
<evidence type="ECO:0000256" key="4">
    <source>
        <dbReference type="ARBA" id="ARBA00022729"/>
    </source>
</evidence>
<evidence type="ECO:0000256" key="5">
    <source>
        <dbReference type="SAM" id="MobiDB-lite"/>
    </source>
</evidence>
<protein>
    <recommendedName>
        <fullName evidence="8">Oocyte-secreted protein 1-like</fullName>
    </recommendedName>
</protein>
<evidence type="ECO:0008006" key="8">
    <source>
        <dbReference type="Google" id="ProtNLM"/>
    </source>
</evidence>
<comment type="similarity">
    <text evidence="2">Belongs to the PLAC1 family.</text>
</comment>
<dbReference type="GeneTree" id="ENSGT00530000064049"/>
<feature type="region of interest" description="Disordered" evidence="5">
    <location>
        <begin position="157"/>
        <end position="187"/>
    </location>
</feature>
<proteinExistence type="inferred from homology"/>
<dbReference type="PANTHER" id="PTHR14380:SF3">
    <property type="entry name" value="OOCYTE-SECRETED PROTEIN 1"/>
    <property type="match status" value="1"/>
</dbReference>
<organism evidence="6 7">
    <name type="scientific">Peromyscus maniculatus bairdii</name>
    <name type="common">Prairie deer mouse</name>
    <dbReference type="NCBI Taxonomy" id="230844"/>
    <lineage>
        <taxon>Eukaryota</taxon>
        <taxon>Metazoa</taxon>
        <taxon>Chordata</taxon>
        <taxon>Craniata</taxon>
        <taxon>Vertebrata</taxon>
        <taxon>Euteleostomi</taxon>
        <taxon>Mammalia</taxon>
        <taxon>Eutheria</taxon>
        <taxon>Euarchontoglires</taxon>
        <taxon>Glires</taxon>
        <taxon>Rodentia</taxon>
        <taxon>Myomorpha</taxon>
        <taxon>Muroidea</taxon>
        <taxon>Cricetidae</taxon>
        <taxon>Neotominae</taxon>
        <taxon>Peromyscus</taxon>
    </lineage>
</organism>
<keyword evidence="7" id="KW-1185">Reference proteome</keyword>
<reference evidence="6 7" key="1">
    <citation type="submission" date="2018-10" db="EMBL/GenBank/DDBJ databases">
        <title>Improved assembly of the deer mouse Peromyscus maniculatus genome.</title>
        <authorList>
            <person name="Lassance J.-M."/>
            <person name="Hoekstra H.E."/>
        </authorList>
    </citation>
    <scope>NUCLEOTIDE SEQUENCE [LARGE SCALE GENOMIC DNA]</scope>
</reference>
<evidence type="ECO:0000256" key="3">
    <source>
        <dbReference type="ARBA" id="ARBA00022525"/>
    </source>
</evidence>
<reference evidence="6" key="3">
    <citation type="submission" date="2025-09" db="UniProtKB">
        <authorList>
            <consortium name="Ensembl"/>
        </authorList>
    </citation>
    <scope>IDENTIFICATION</scope>
</reference>
<sequence>MSKAFPFRPFKSLLLLDYLSISFQKSIKLKLDSLQQCTNHWFYLRIKATLFPNIFMEPDEVFLGIGCPVNTVWPNDVYDFTYRTYSCGIVNKVLCDVTLLQTKLTYISKNSTARAEMHLSCVMHSRYPLFCEAESKGDFTGNPPEWEVDMTMRRNEQAAPAVPPNFSTSSEEPQGSRTSKLQPAEESSFMDQKLSLLHFSRVHTV</sequence>